<keyword evidence="1" id="KW-0732">Signal</keyword>
<evidence type="ECO:0000256" key="1">
    <source>
        <dbReference type="SAM" id="SignalP"/>
    </source>
</evidence>
<dbReference type="Proteomes" id="UP000466442">
    <property type="component" value="Unassembled WGS sequence"/>
</dbReference>
<sequence>MKLLWAAVAVVVYLVSSSVGFTVPGKAEFLSEIELENFEKDRNLPTLLRFMEKGTTEYMKIILFMLADWSAAIPESLAYMRKPLLTVGKLLDSKLKPFLKYLKDTAYESRNVDKNTIRERDVNLWRSAALSGFEMVKTQLNFENLREKDFPSLEFFKIPPPRDMFNGFHTHVMKLLSYIGMNIQSVRIYLNEQIPKVTNSEFMLDKQLRDLEDKMHAQSQEYTNLLRSHKEELSHYDIKKNNVAYEKLIASHYNLTRMSYDIYVLNFVENALRHIGKLVTDIVDQYLKVGAMLISDYTKENLQTDERQKKTREAGNSQRTLVGTLAEALSLAVELEVEHNKRILHRDEQSCKDLDGTMKLLWAAVVVVVYLVSSSIGFTVPDKADFLSEIELENFEKDRNLPTLLRFMEKGTTEYMKIMLFKIADWSAAIPESLAYLRKPLLTVGELLDSKLKPFLKYLKDTAYESRNVDKITISEGDVNLWRKAALDGFKIVKKQLNFENLTEKDFPLLEFVKTPQLHDSYEFMLDKQLRDLVVKIHAQLQEYKNLHRSHKEELSHYAIKKNNVAFKKLIASQYNWMRMSYVIDQLKFDKSKQ</sequence>
<proteinExistence type="predicted"/>
<dbReference type="EMBL" id="WIXP02000008">
    <property type="protein sequence ID" value="KAF6207019.1"/>
    <property type="molecule type" value="Genomic_DNA"/>
</dbReference>
<evidence type="ECO:0000313" key="2">
    <source>
        <dbReference type="EMBL" id="KAF6207019.1"/>
    </source>
</evidence>
<gene>
    <name evidence="2" type="ORF">GE061_018257</name>
</gene>
<dbReference type="AlphaFoldDB" id="A0A8S9XEQ1"/>
<evidence type="ECO:0000313" key="3">
    <source>
        <dbReference type="Proteomes" id="UP000466442"/>
    </source>
</evidence>
<protein>
    <submittedName>
        <fullName evidence="2">Uncharacterized protein</fullName>
    </submittedName>
</protein>
<organism evidence="2 3">
    <name type="scientific">Apolygus lucorum</name>
    <name type="common">Small green plant bug</name>
    <name type="synonym">Lygocoris lucorum</name>
    <dbReference type="NCBI Taxonomy" id="248454"/>
    <lineage>
        <taxon>Eukaryota</taxon>
        <taxon>Metazoa</taxon>
        <taxon>Ecdysozoa</taxon>
        <taxon>Arthropoda</taxon>
        <taxon>Hexapoda</taxon>
        <taxon>Insecta</taxon>
        <taxon>Pterygota</taxon>
        <taxon>Neoptera</taxon>
        <taxon>Paraneoptera</taxon>
        <taxon>Hemiptera</taxon>
        <taxon>Heteroptera</taxon>
        <taxon>Panheteroptera</taxon>
        <taxon>Cimicomorpha</taxon>
        <taxon>Miridae</taxon>
        <taxon>Mirini</taxon>
        <taxon>Apolygus</taxon>
    </lineage>
</organism>
<name>A0A8S9XEQ1_APOLU</name>
<feature type="chain" id="PRO_5035884286" evidence="1">
    <location>
        <begin position="21"/>
        <end position="594"/>
    </location>
</feature>
<accession>A0A8S9XEQ1</accession>
<reference evidence="2" key="1">
    <citation type="journal article" date="2021" name="Mol. Ecol. Resour.">
        <title>Apolygus lucorum genome provides insights into omnivorousness and mesophyll feeding.</title>
        <authorList>
            <person name="Liu Y."/>
            <person name="Liu H."/>
            <person name="Wang H."/>
            <person name="Huang T."/>
            <person name="Liu B."/>
            <person name="Yang B."/>
            <person name="Yin L."/>
            <person name="Li B."/>
            <person name="Zhang Y."/>
            <person name="Zhang S."/>
            <person name="Jiang F."/>
            <person name="Zhang X."/>
            <person name="Ren Y."/>
            <person name="Wang B."/>
            <person name="Wang S."/>
            <person name="Lu Y."/>
            <person name="Wu K."/>
            <person name="Fan W."/>
            <person name="Wang G."/>
        </authorList>
    </citation>
    <scope>NUCLEOTIDE SEQUENCE</scope>
    <source>
        <strain evidence="2">12Hb</strain>
    </source>
</reference>
<feature type="signal peptide" evidence="1">
    <location>
        <begin position="1"/>
        <end position="20"/>
    </location>
</feature>
<keyword evidence="3" id="KW-1185">Reference proteome</keyword>
<comment type="caution">
    <text evidence="2">The sequence shown here is derived from an EMBL/GenBank/DDBJ whole genome shotgun (WGS) entry which is preliminary data.</text>
</comment>